<dbReference type="Proteomes" id="UP001375743">
    <property type="component" value="Unassembled WGS sequence"/>
</dbReference>
<keyword evidence="2" id="KW-0645">Protease</keyword>
<dbReference type="PROSITE" id="PS51892">
    <property type="entry name" value="SUBTILASE"/>
    <property type="match status" value="1"/>
</dbReference>
<dbReference type="InterPro" id="IPR023828">
    <property type="entry name" value="Peptidase_S8_Ser-AS"/>
</dbReference>
<evidence type="ECO:0000256" key="2">
    <source>
        <dbReference type="ARBA" id="ARBA00022670"/>
    </source>
</evidence>
<dbReference type="Pfam" id="PF00082">
    <property type="entry name" value="Peptidase_S8"/>
    <property type="match status" value="1"/>
</dbReference>
<keyword evidence="6" id="KW-0732">Signal</keyword>
<feature type="domain" description="Peptidase S8/S53" evidence="7">
    <location>
        <begin position="173"/>
        <end position="438"/>
    </location>
</feature>
<dbReference type="InterPro" id="IPR000209">
    <property type="entry name" value="Peptidase_S8/S53_dom"/>
</dbReference>
<evidence type="ECO:0000256" key="6">
    <source>
        <dbReference type="SAM" id="SignalP"/>
    </source>
</evidence>
<organism evidence="8 9">
    <name type="scientific">Benzoatithermus flavus</name>
    <dbReference type="NCBI Taxonomy" id="3108223"/>
    <lineage>
        <taxon>Bacteria</taxon>
        <taxon>Pseudomonadati</taxon>
        <taxon>Pseudomonadota</taxon>
        <taxon>Alphaproteobacteria</taxon>
        <taxon>Geminicoccales</taxon>
        <taxon>Geminicoccaceae</taxon>
        <taxon>Benzoatithermus</taxon>
    </lineage>
</organism>
<evidence type="ECO:0000256" key="1">
    <source>
        <dbReference type="ARBA" id="ARBA00011073"/>
    </source>
</evidence>
<accession>A0ABU8XP83</accession>
<protein>
    <submittedName>
        <fullName evidence="8">S8 family serine peptidase</fullName>
    </submittedName>
</protein>
<comment type="caution">
    <text evidence="8">The sequence shown here is derived from an EMBL/GenBank/DDBJ whole genome shotgun (WGS) entry which is preliminary data.</text>
</comment>
<feature type="chain" id="PRO_5046081201" evidence="6">
    <location>
        <begin position="30"/>
        <end position="561"/>
    </location>
</feature>
<proteinExistence type="inferred from homology"/>
<keyword evidence="3" id="KW-0378">Hydrolase</keyword>
<name>A0ABU8XP83_9PROT</name>
<comment type="similarity">
    <text evidence="1 5">Belongs to the peptidase S8 family.</text>
</comment>
<dbReference type="Gene3D" id="2.60.120.380">
    <property type="match status" value="1"/>
</dbReference>
<dbReference type="PANTHER" id="PTHR43806:SF11">
    <property type="entry name" value="CEREVISIN-RELATED"/>
    <property type="match status" value="1"/>
</dbReference>
<gene>
    <name evidence="8" type="ORF">U1T56_07040</name>
</gene>
<dbReference type="SUPFAM" id="SSF49785">
    <property type="entry name" value="Galactose-binding domain-like"/>
    <property type="match status" value="1"/>
</dbReference>
<evidence type="ECO:0000256" key="4">
    <source>
        <dbReference type="ARBA" id="ARBA00022825"/>
    </source>
</evidence>
<dbReference type="PANTHER" id="PTHR43806">
    <property type="entry name" value="PEPTIDASE S8"/>
    <property type="match status" value="1"/>
</dbReference>
<dbReference type="EMBL" id="JBBLZC010000005">
    <property type="protein sequence ID" value="MEK0082899.1"/>
    <property type="molecule type" value="Genomic_DNA"/>
</dbReference>
<keyword evidence="9" id="KW-1185">Reference proteome</keyword>
<comment type="caution">
    <text evidence="5">Lacks conserved residue(s) required for the propagation of feature annotation.</text>
</comment>
<evidence type="ECO:0000313" key="9">
    <source>
        <dbReference type="Proteomes" id="UP001375743"/>
    </source>
</evidence>
<evidence type="ECO:0000256" key="5">
    <source>
        <dbReference type="PROSITE-ProRule" id="PRU01240"/>
    </source>
</evidence>
<evidence type="ECO:0000256" key="3">
    <source>
        <dbReference type="ARBA" id="ARBA00022801"/>
    </source>
</evidence>
<reference evidence="8 9" key="1">
    <citation type="submission" date="2024-01" db="EMBL/GenBank/DDBJ databases">
        <title>Multi-omics insights into the function and evolution of sodium benzoate biodegradation pathways in Benzoatithermus flavus gen. nov., sp. nov. from hot spring.</title>
        <authorList>
            <person name="Hu C.-J."/>
            <person name="Li W.-J."/>
        </authorList>
    </citation>
    <scope>NUCLEOTIDE SEQUENCE [LARGE SCALE GENOMIC DNA]</scope>
    <source>
        <strain evidence="8 9">SYSU G07066</strain>
    </source>
</reference>
<feature type="signal peptide" evidence="6">
    <location>
        <begin position="1"/>
        <end position="29"/>
    </location>
</feature>
<dbReference type="InterPro" id="IPR036852">
    <property type="entry name" value="Peptidase_S8/S53_dom_sf"/>
</dbReference>
<dbReference type="PROSITE" id="PS00138">
    <property type="entry name" value="SUBTILASE_SER"/>
    <property type="match status" value="1"/>
</dbReference>
<dbReference type="InterPro" id="IPR050131">
    <property type="entry name" value="Peptidase_S8_subtilisin-like"/>
</dbReference>
<dbReference type="PROSITE" id="PS51257">
    <property type="entry name" value="PROKAR_LIPOPROTEIN"/>
    <property type="match status" value="1"/>
</dbReference>
<keyword evidence="4" id="KW-0720">Serine protease</keyword>
<dbReference type="Gene3D" id="3.40.50.200">
    <property type="entry name" value="Peptidase S8/S53 domain"/>
    <property type="match status" value="1"/>
</dbReference>
<dbReference type="InterPro" id="IPR015500">
    <property type="entry name" value="Peptidase_S8_subtilisin-rel"/>
</dbReference>
<evidence type="ECO:0000313" key="8">
    <source>
        <dbReference type="EMBL" id="MEK0082899.1"/>
    </source>
</evidence>
<dbReference type="RefSeq" id="WP_418158749.1">
    <property type="nucleotide sequence ID" value="NZ_JBBLZC010000005.1"/>
</dbReference>
<evidence type="ECO:0000259" key="7">
    <source>
        <dbReference type="Pfam" id="PF00082"/>
    </source>
</evidence>
<dbReference type="SUPFAM" id="SSF52743">
    <property type="entry name" value="Subtilisin-like"/>
    <property type="match status" value="1"/>
</dbReference>
<dbReference type="InterPro" id="IPR008979">
    <property type="entry name" value="Galactose-bd-like_sf"/>
</dbReference>
<dbReference type="PRINTS" id="PR00723">
    <property type="entry name" value="SUBTILISIN"/>
</dbReference>
<sequence length="561" mass="59013">MFLLLVRRGSLGSAAMLVLGIAVACPSSAARPVPSPADKLEPALARELALRPEAISRVVYVPSEPAVGPSRSEGRTTTGPTRPLADVQAELAPLLDGIAALLRRTGQTVVYASPYTGIVVAAGDPTAIVAATQDPRIAAVYRERIREPRLDIAKVVTQAIIVQRRGVLGSGAKVKVGIVEAGRIGSHPDLPAARRILCRPGASREISGHKTEVAGVIQSNHPRYTGIAPDVTLIDGIGADFSDAEMMAATDCVIARGAVAVNMSFGTNTDGAFDGFAEYVDRLVYRTGVPVVTAVSDDCTLRMGSPEIAFNDISVGGFSDRNTVRLDDDRHGCDPVITPSFSAYRDPPSLHGDRQQPDVVAPGHFIRTTEPFPTPFPFEDVSGTSVAAPMVTGEIALLQGRAPFPLARQAERVRAIVMASARHNIEGVSRLSDRDGAGGIRIAAADSVLRNRLSWWFATPGGLRGFPHVQAFTAAAGRVVRVALAWAHKPAAGNATVSTNLDLRVLGPAGAVIASSTSFDNNAEIVAFTARVGGTYRIRIDNVRPSPGPEHVGLAVSLTEN</sequence>